<dbReference type="Proteomes" id="UP000192674">
    <property type="component" value="Unassembled WGS sequence"/>
</dbReference>
<evidence type="ECO:0000256" key="8">
    <source>
        <dbReference type="SAM" id="MobiDB-lite"/>
    </source>
</evidence>
<feature type="compositionally biased region" description="Low complexity" evidence="8">
    <location>
        <begin position="428"/>
        <end position="441"/>
    </location>
</feature>
<feature type="compositionally biased region" description="Polar residues" evidence="8">
    <location>
        <begin position="417"/>
        <end position="427"/>
    </location>
</feature>
<dbReference type="GO" id="GO:0016758">
    <property type="term" value="F:hexosyltransferase activity"/>
    <property type="evidence" value="ECO:0007669"/>
    <property type="project" value="InterPro"/>
</dbReference>
<evidence type="ECO:0000313" key="10">
    <source>
        <dbReference type="EMBL" id="SMD26856.1"/>
    </source>
</evidence>
<feature type="region of interest" description="Disordered" evidence="8">
    <location>
        <begin position="372"/>
        <end position="455"/>
    </location>
</feature>
<feature type="transmembrane region" description="Helical" evidence="9">
    <location>
        <begin position="113"/>
        <end position="130"/>
    </location>
</feature>
<reference evidence="10 11" key="1">
    <citation type="submission" date="2017-04" db="EMBL/GenBank/DDBJ databases">
        <authorList>
            <person name="Afonso C.L."/>
            <person name="Miller P.J."/>
            <person name="Scott M.A."/>
            <person name="Spackman E."/>
            <person name="Goraichik I."/>
            <person name="Dimitrov K.M."/>
            <person name="Suarez D.L."/>
            <person name="Swayne D.E."/>
        </authorList>
    </citation>
    <scope>NUCLEOTIDE SEQUENCE [LARGE SCALE GENOMIC DNA]</scope>
    <source>
        <strain evidence="10 11">DSM 43828</strain>
    </source>
</reference>
<evidence type="ECO:0000256" key="5">
    <source>
        <dbReference type="ARBA" id="ARBA00022989"/>
    </source>
</evidence>
<feature type="transmembrane region" description="Helical" evidence="9">
    <location>
        <begin position="295"/>
        <end position="310"/>
    </location>
</feature>
<dbReference type="GO" id="GO:0005886">
    <property type="term" value="C:plasma membrane"/>
    <property type="evidence" value="ECO:0007669"/>
    <property type="project" value="UniProtKB-SubCell"/>
</dbReference>
<feature type="transmembrane region" description="Helical" evidence="9">
    <location>
        <begin position="165"/>
        <end position="185"/>
    </location>
</feature>
<evidence type="ECO:0000256" key="9">
    <source>
        <dbReference type="SAM" id="Phobius"/>
    </source>
</evidence>
<feature type="transmembrane region" description="Helical" evidence="9">
    <location>
        <begin position="353"/>
        <end position="371"/>
    </location>
</feature>
<feature type="compositionally biased region" description="Polar residues" evidence="8">
    <location>
        <begin position="442"/>
        <end position="455"/>
    </location>
</feature>
<evidence type="ECO:0000256" key="7">
    <source>
        <dbReference type="ARBA" id="ARBA00024033"/>
    </source>
</evidence>
<evidence type="ECO:0000256" key="6">
    <source>
        <dbReference type="ARBA" id="ARBA00023136"/>
    </source>
</evidence>
<dbReference type="OrthoDB" id="9774600at2"/>
<evidence type="ECO:0000256" key="3">
    <source>
        <dbReference type="ARBA" id="ARBA00022679"/>
    </source>
</evidence>
<keyword evidence="11" id="KW-1185">Reference proteome</keyword>
<keyword evidence="10" id="KW-0328">Glycosyltransferase</keyword>
<sequence>MRGRTLVLIIAAELAVVGLISWLKVLDGMDFEIYRLGALTWLQGGDPYGVLPPTRRGIHLPFTYPPFAILTFLPATLVSAWAGFLVLTVISIVLLPAVVFVFLVTLRGREKGLVLPAFVAIGVQLLAAGMDPVRSTLGYGQINMVLMALVAADCLLPNKRFRGALIGLAAAIKLTPAVFLLFFLVRKDYRAAMRAGVTFLAATAVAFVVLPGSSVTYWTVLLFNGERIGGPDYVGNQSLRGAFARLSVDFWWVLPAAVIIALTVFVIRRTSVPVGLAVTALCGLLVSPISWVHHWVWLVPVLVVFGWVAITERRIGMAAAVVLAAGVAVYSPIWQFEQGGWSDGIWQQAVSDIYVLAGIILLGVAVAYAGGRSTRRSSPPDGRAATPIDPSWALTTDRTIDSPNPEPPDVAVRSSLRKGSNNPGSASTGTTGPELTTRTAGESPTSTETQPPGSL</sequence>
<feature type="transmembrane region" description="Helical" evidence="9">
    <location>
        <begin position="7"/>
        <end position="25"/>
    </location>
</feature>
<proteinExistence type="inferred from homology"/>
<evidence type="ECO:0000256" key="1">
    <source>
        <dbReference type="ARBA" id="ARBA00004651"/>
    </source>
</evidence>
<dbReference type="EMBL" id="FWXV01000017">
    <property type="protein sequence ID" value="SMD26856.1"/>
    <property type="molecule type" value="Genomic_DNA"/>
</dbReference>
<evidence type="ECO:0000256" key="2">
    <source>
        <dbReference type="ARBA" id="ARBA00022475"/>
    </source>
</evidence>
<gene>
    <name evidence="10" type="ORF">SAMN05661093_10443</name>
</gene>
<dbReference type="InterPro" id="IPR018584">
    <property type="entry name" value="GT87"/>
</dbReference>
<keyword evidence="6 9" id="KW-0472">Membrane</keyword>
<organism evidence="10 11">
    <name type="scientific">Kibdelosporangium aridum</name>
    <dbReference type="NCBI Taxonomy" id="2030"/>
    <lineage>
        <taxon>Bacteria</taxon>
        <taxon>Bacillati</taxon>
        <taxon>Actinomycetota</taxon>
        <taxon>Actinomycetes</taxon>
        <taxon>Pseudonocardiales</taxon>
        <taxon>Pseudonocardiaceae</taxon>
        <taxon>Kibdelosporangium</taxon>
    </lineage>
</organism>
<dbReference type="Pfam" id="PF09594">
    <property type="entry name" value="GT87"/>
    <property type="match status" value="1"/>
</dbReference>
<accession>A0A1W2FYY4</accession>
<keyword evidence="5 9" id="KW-1133">Transmembrane helix</keyword>
<evidence type="ECO:0000313" key="11">
    <source>
        <dbReference type="Proteomes" id="UP000192674"/>
    </source>
</evidence>
<comment type="subcellular location">
    <subcellularLocation>
        <location evidence="1">Cell membrane</location>
        <topology evidence="1">Multi-pass membrane protein</topology>
    </subcellularLocation>
</comment>
<keyword evidence="2" id="KW-1003">Cell membrane</keyword>
<feature type="transmembrane region" description="Helical" evidence="9">
    <location>
        <begin position="250"/>
        <end position="267"/>
    </location>
</feature>
<comment type="similarity">
    <text evidence="7">Belongs to the glycosyltransferase 87 family.</text>
</comment>
<feature type="transmembrane region" description="Helical" evidence="9">
    <location>
        <begin position="272"/>
        <end position="289"/>
    </location>
</feature>
<feature type="transmembrane region" description="Helical" evidence="9">
    <location>
        <begin position="315"/>
        <end position="333"/>
    </location>
</feature>
<keyword evidence="3 10" id="KW-0808">Transferase</keyword>
<feature type="transmembrane region" description="Helical" evidence="9">
    <location>
        <begin position="197"/>
        <end position="220"/>
    </location>
</feature>
<keyword evidence="4 9" id="KW-0812">Transmembrane</keyword>
<dbReference type="AlphaFoldDB" id="A0A1W2FYY4"/>
<evidence type="ECO:0000256" key="4">
    <source>
        <dbReference type="ARBA" id="ARBA00022692"/>
    </source>
</evidence>
<protein>
    <submittedName>
        <fullName evidence="10">Alpha-1,2-mannosyltransferase</fullName>
    </submittedName>
</protein>
<name>A0A1W2FYY4_KIBAR</name>
<feature type="transmembrane region" description="Helical" evidence="9">
    <location>
        <begin position="80"/>
        <end position="106"/>
    </location>
</feature>